<dbReference type="HOGENOM" id="CLU_139466_0_1_5"/>
<evidence type="ECO:0000256" key="2">
    <source>
        <dbReference type="ARBA" id="ARBA00008865"/>
    </source>
</evidence>
<evidence type="ECO:0000313" key="18">
    <source>
        <dbReference type="Proteomes" id="UP000009286"/>
    </source>
</evidence>
<dbReference type="AlphaFoldDB" id="G2KMX7"/>
<dbReference type="eggNOG" id="COG4570">
    <property type="taxonomic scope" value="Bacteria"/>
</dbReference>
<evidence type="ECO:0000256" key="14">
    <source>
        <dbReference type="ARBA" id="ARBA00029488"/>
    </source>
</evidence>
<evidence type="ECO:0000256" key="7">
    <source>
        <dbReference type="ARBA" id="ARBA00022759"/>
    </source>
</evidence>
<evidence type="ECO:0000313" key="17">
    <source>
        <dbReference type="EMBL" id="AEP08909.1"/>
    </source>
</evidence>
<keyword evidence="12" id="KW-0234">DNA repair</keyword>
<keyword evidence="8" id="KW-0227">DNA damage</keyword>
<dbReference type="PIRSF" id="PIRSF001007">
    <property type="entry name" value="RusA"/>
    <property type="match status" value="1"/>
</dbReference>
<dbReference type="EMBL" id="CP002382">
    <property type="protein sequence ID" value="AEP08909.1"/>
    <property type="molecule type" value="Genomic_DNA"/>
</dbReference>
<dbReference type="InterPro" id="IPR036614">
    <property type="entry name" value="RusA-like_sf"/>
</dbReference>
<proteinExistence type="inferred from homology"/>
<dbReference type="Pfam" id="PF05866">
    <property type="entry name" value="RusA"/>
    <property type="match status" value="1"/>
</dbReference>
<gene>
    <name evidence="17" type="ordered locus">MICA_572</name>
</gene>
<comment type="cofactor">
    <cofactor evidence="1">
        <name>Mg(2+)</name>
        <dbReference type="ChEBI" id="CHEBI:18420"/>
    </cofactor>
</comment>
<reference evidence="17 18" key="1">
    <citation type="journal article" date="2011" name="BMC Genomics">
        <title>Genomic insights into an obligate epibiotic bacterial predator: Micavibrio aeruginosavorus ARL-13.</title>
        <authorList>
            <person name="Wang Z."/>
            <person name="Kadouri D."/>
            <person name="Wu M."/>
        </authorList>
    </citation>
    <scope>NUCLEOTIDE SEQUENCE [LARGE SCALE GENOMIC DNA]</scope>
    <source>
        <strain evidence="17 18">ARL-13</strain>
    </source>
</reference>
<evidence type="ECO:0000256" key="13">
    <source>
        <dbReference type="ARBA" id="ARBA00029354"/>
    </source>
</evidence>
<keyword evidence="6" id="KW-0479">Metal-binding</keyword>
<evidence type="ECO:0000256" key="6">
    <source>
        <dbReference type="ARBA" id="ARBA00022723"/>
    </source>
</evidence>
<evidence type="ECO:0000256" key="9">
    <source>
        <dbReference type="ARBA" id="ARBA00022801"/>
    </source>
</evidence>
<dbReference type="Gene3D" id="3.30.1330.70">
    <property type="entry name" value="Holliday junction resolvase RusA"/>
    <property type="match status" value="1"/>
</dbReference>
<keyword evidence="11" id="KW-0233">DNA recombination</keyword>
<dbReference type="GO" id="GO:0008821">
    <property type="term" value="F:crossover junction DNA endonuclease activity"/>
    <property type="evidence" value="ECO:0007669"/>
    <property type="project" value="UniProtKB-EC"/>
</dbReference>
<dbReference type="GO" id="GO:0006281">
    <property type="term" value="P:DNA repair"/>
    <property type="evidence" value="ECO:0007669"/>
    <property type="project" value="UniProtKB-KW"/>
</dbReference>
<evidence type="ECO:0000256" key="12">
    <source>
        <dbReference type="ARBA" id="ARBA00023204"/>
    </source>
</evidence>
<dbReference type="GO" id="GO:0000287">
    <property type="term" value="F:magnesium ion binding"/>
    <property type="evidence" value="ECO:0007669"/>
    <property type="project" value="InterPro"/>
</dbReference>
<dbReference type="RefSeq" id="WP_014102132.1">
    <property type="nucleotide sequence ID" value="NC_016026.1"/>
</dbReference>
<dbReference type="OrthoDB" id="7596919at2"/>
<evidence type="ECO:0000256" key="10">
    <source>
        <dbReference type="ARBA" id="ARBA00022842"/>
    </source>
</evidence>
<name>G2KMX7_MICAA</name>
<evidence type="ECO:0000256" key="8">
    <source>
        <dbReference type="ARBA" id="ARBA00022763"/>
    </source>
</evidence>
<evidence type="ECO:0000256" key="3">
    <source>
        <dbReference type="ARBA" id="ARBA00011738"/>
    </source>
</evidence>
<keyword evidence="5" id="KW-0540">Nuclease</keyword>
<dbReference type="KEGG" id="mai:MICA_572"/>
<evidence type="ECO:0000256" key="4">
    <source>
        <dbReference type="ARBA" id="ARBA00014885"/>
    </source>
</evidence>
<protein>
    <recommendedName>
        <fullName evidence="4">Crossover junction endodeoxyribonuclease RusA</fullName>
        <ecNumber evidence="14">3.1.21.10</ecNumber>
    </recommendedName>
    <alternativeName>
        <fullName evidence="15">Holliday junction nuclease RusA</fullName>
    </alternativeName>
    <alternativeName>
        <fullName evidence="16">Holliday junction resolvase</fullName>
    </alternativeName>
</protein>
<comment type="similarity">
    <text evidence="2">Belongs to the RusA family.</text>
</comment>
<keyword evidence="9" id="KW-0378">Hydrolase</keyword>
<dbReference type="STRING" id="856793.MICA_572"/>
<comment type="catalytic activity">
    <reaction evidence="13">
        <text>Endonucleolytic cleavage at a junction such as a reciprocal single-stranded crossover between two homologous DNA duplexes (Holliday junction).</text>
        <dbReference type="EC" id="3.1.21.10"/>
    </reaction>
</comment>
<dbReference type="InterPro" id="IPR016281">
    <property type="entry name" value="Endonuclease_RusA"/>
</dbReference>
<keyword evidence="7" id="KW-0255">Endonuclease</keyword>
<organism evidence="17 18">
    <name type="scientific">Micavibrio aeruginosavorus (strain ARL-13)</name>
    <dbReference type="NCBI Taxonomy" id="856793"/>
    <lineage>
        <taxon>Bacteria</taxon>
        <taxon>Pseudomonadati</taxon>
        <taxon>Bdellovibrionota</taxon>
        <taxon>Bdellovibrionia</taxon>
        <taxon>Bdellovibrionales</taxon>
        <taxon>Pseudobdellovibrionaceae</taxon>
        <taxon>Micavibrio</taxon>
    </lineage>
</organism>
<accession>G2KMX7</accession>
<dbReference type="Proteomes" id="UP000009286">
    <property type="component" value="Chromosome"/>
</dbReference>
<comment type="subunit">
    <text evidence="3">Homodimer.</text>
</comment>
<evidence type="ECO:0000256" key="11">
    <source>
        <dbReference type="ARBA" id="ARBA00023172"/>
    </source>
</evidence>
<sequence>MFEALLPIPPSVNAAYRAVNGRVIKSARYRAWSAEAEQALKSQIETIAPMTGRLIVHYGFGFPDKRRRDIANFEKALSDFLEESGVYLNDCQIDDMRMTRLNTGNGVYVTIKEIQP</sequence>
<evidence type="ECO:0000256" key="1">
    <source>
        <dbReference type="ARBA" id="ARBA00001946"/>
    </source>
</evidence>
<keyword evidence="10" id="KW-0460">Magnesium</keyword>
<dbReference type="GO" id="GO:0006310">
    <property type="term" value="P:DNA recombination"/>
    <property type="evidence" value="ECO:0007669"/>
    <property type="project" value="UniProtKB-KW"/>
</dbReference>
<keyword evidence="18" id="KW-1185">Reference proteome</keyword>
<dbReference type="EC" id="3.1.21.10" evidence="14"/>
<dbReference type="InterPro" id="IPR008822">
    <property type="entry name" value="Endonuclease_RusA-like"/>
</dbReference>
<evidence type="ECO:0000256" key="15">
    <source>
        <dbReference type="ARBA" id="ARBA00030920"/>
    </source>
</evidence>
<evidence type="ECO:0000256" key="16">
    <source>
        <dbReference type="ARBA" id="ARBA00031953"/>
    </source>
</evidence>
<evidence type="ECO:0000256" key="5">
    <source>
        <dbReference type="ARBA" id="ARBA00022722"/>
    </source>
</evidence>
<dbReference type="SUPFAM" id="SSF103084">
    <property type="entry name" value="Holliday junction resolvase RusA"/>
    <property type="match status" value="1"/>
</dbReference>